<comment type="similarity">
    <text evidence="2">Belongs to the YajC family.</text>
</comment>
<dbReference type="PANTHER" id="PTHR33909">
    <property type="entry name" value="SEC TRANSLOCON ACCESSORY COMPLEX SUBUNIT YAJC"/>
    <property type="match status" value="1"/>
</dbReference>
<feature type="transmembrane region" description="Helical" evidence="11">
    <location>
        <begin position="20"/>
        <end position="37"/>
    </location>
</feature>
<name>A0A2W7S4Q8_9BACT</name>
<keyword evidence="9" id="KW-0811">Translocation</keyword>
<dbReference type="InterPro" id="IPR003849">
    <property type="entry name" value="Preprotein_translocase_YajC"/>
</dbReference>
<evidence type="ECO:0000256" key="7">
    <source>
        <dbReference type="ARBA" id="ARBA00022927"/>
    </source>
</evidence>
<evidence type="ECO:0000256" key="9">
    <source>
        <dbReference type="ARBA" id="ARBA00023010"/>
    </source>
</evidence>
<keyword evidence="10 11" id="KW-0472">Membrane</keyword>
<proteinExistence type="inferred from homology"/>
<keyword evidence="6 11" id="KW-0812">Transmembrane</keyword>
<organism evidence="12 13">
    <name type="scientific">Hydrotalea sandarakina</name>
    <dbReference type="NCBI Taxonomy" id="1004304"/>
    <lineage>
        <taxon>Bacteria</taxon>
        <taxon>Pseudomonadati</taxon>
        <taxon>Bacteroidota</taxon>
        <taxon>Chitinophagia</taxon>
        <taxon>Chitinophagales</taxon>
        <taxon>Chitinophagaceae</taxon>
        <taxon>Hydrotalea</taxon>
    </lineage>
</organism>
<dbReference type="AlphaFoldDB" id="A0A2W7S4Q8"/>
<evidence type="ECO:0000313" key="12">
    <source>
        <dbReference type="EMBL" id="PZX65820.1"/>
    </source>
</evidence>
<dbReference type="GO" id="GO:0015031">
    <property type="term" value="P:protein transport"/>
    <property type="evidence" value="ECO:0007669"/>
    <property type="project" value="UniProtKB-KW"/>
</dbReference>
<keyword evidence="7" id="KW-0653">Protein transport</keyword>
<keyword evidence="8 11" id="KW-1133">Transmembrane helix</keyword>
<dbReference type="PRINTS" id="PR01853">
    <property type="entry name" value="YAJCTRNLCASE"/>
</dbReference>
<dbReference type="EMBL" id="QKZV01000001">
    <property type="protein sequence ID" value="PZX65820.1"/>
    <property type="molecule type" value="Genomic_DNA"/>
</dbReference>
<keyword evidence="4" id="KW-0813">Transport</keyword>
<accession>A0A2W7S4Q8</accession>
<evidence type="ECO:0000256" key="4">
    <source>
        <dbReference type="ARBA" id="ARBA00022448"/>
    </source>
</evidence>
<evidence type="ECO:0000313" key="13">
    <source>
        <dbReference type="Proteomes" id="UP000249720"/>
    </source>
</evidence>
<dbReference type="Pfam" id="PF02699">
    <property type="entry name" value="YajC"/>
    <property type="match status" value="1"/>
</dbReference>
<evidence type="ECO:0000256" key="2">
    <source>
        <dbReference type="ARBA" id="ARBA00006742"/>
    </source>
</evidence>
<comment type="caution">
    <text evidence="12">The sequence shown here is derived from an EMBL/GenBank/DDBJ whole genome shotgun (WGS) entry which is preliminary data.</text>
</comment>
<comment type="subcellular location">
    <subcellularLocation>
        <location evidence="1">Cell membrane</location>
        <topology evidence="1">Single-pass membrane protein</topology>
    </subcellularLocation>
</comment>
<evidence type="ECO:0000256" key="11">
    <source>
        <dbReference type="SAM" id="Phobius"/>
    </source>
</evidence>
<dbReference type="PANTHER" id="PTHR33909:SF1">
    <property type="entry name" value="SEC TRANSLOCON ACCESSORY COMPLEX SUBUNIT YAJC"/>
    <property type="match status" value="1"/>
</dbReference>
<reference evidence="12 13" key="1">
    <citation type="submission" date="2018-06" db="EMBL/GenBank/DDBJ databases">
        <title>Genomic Encyclopedia of Archaeal and Bacterial Type Strains, Phase II (KMG-II): from individual species to whole genera.</title>
        <authorList>
            <person name="Goeker M."/>
        </authorList>
    </citation>
    <scope>NUCLEOTIDE SEQUENCE [LARGE SCALE GENOMIC DNA]</scope>
    <source>
        <strain evidence="12 13">DSM 23241</strain>
    </source>
</reference>
<evidence type="ECO:0000256" key="6">
    <source>
        <dbReference type="ARBA" id="ARBA00022692"/>
    </source>
</evidence>
<evidence type="ECO:0000256" key="8">
    <source>
        <dbReference type="ARBA" id="ARBA00022989"/>
    </source>
</evidence>
<evidence type="ECO:0000256" key="5">
    <source>
        <dbReference type="ARBA" id="ARBA00022475"/>
    </source>
</evidence>
<evidence type="ECO:0000256" key="1">
    <source>
        <dbReference type="ARBA" id="ARBA00004162"/>
    </source>
</evidence>
<gene>
    <name evidence="12" type="ORF">LX80_00313</name>
</gene>
<keyword evidence="5" id="KW-1003">Cell membrane</keyword>
<dbReference type="Proteomes" id="UP000249720">
    <property type="component" value="Unassembled WGS sequence"/>
</dbReference>
<dbReference type="NCBIfam" id="TIGR00739">
    <property type="entry name" value="yajC"/>
    <property type="match status" value="1"/>
</dbReference>
<dbReference type="SMART" id="SM01323">
    <property type="entry name" value="YajC"/>
    <property type="match status" value="1"/>
</dbReference>
<evidence type="ECO:0000256" key="10">
    <source>
        <dbReference type="ARBA" id="ARBA00023136"/>
    </source>
</evidence>
<protein>
    <recommendedName>
        <fullName evidence="3">Sec translocon accessory complex subunit YajC</fullName>
    </recommendedName>
</protein>
<keyword evidence="13" id="KW-1185">Reference proteome</keyword>
<dbReference type="GO" id="GO:0005886">
    <property type="term" value="C:plasma membrane"/>
    <property type="evidence" value="ECO:0007669"/>
    <property type="project" value="UniProtKB-SubCell"/>
</dbReference>
<dbReference type="RefSeq" id="WP_245897919.1">
    <property type="nucleotide sequence ID" value="NZ_QKZV01000001.1"/>
</dbReference>
<sequence length="114" mass="12576">MLNFNVILMAGNPQQGGGSVQLFLMLAIIAVFYFFMIRPQAKKAKEQKKFIDNLQKGDKIVTLAGIHATVYKINEDGTLQIEVNPGSYLKIEKSAISMEWTAALNKATAAAEKK</sequence>
<evidence type="ECO:0000256" key="3">
    <source>
        <dbReference type="ARBA" id="ARBA00014962"/>
    </source>
</evidence>